<feature type="transmembrane region" description="Helical" evidence="6">
    <location>
        <begin position="163"/>
        <end position="187"/>
    </location>
</feature>
<evidence type="ECO:0000313" key="8">
    <source>
        <dbReference type="Proteomes" id="UP000004956"/>
    </source>
</evidence>
<comment type="subcellular location">
    <subcellularLocation>
        <location evidence="1">Membrane</location>
        <topology evidence="1">Multi-pass membrane protein</topology>
    </subcellularLocation>
</comment>
<keyword evidence="8" id="KW-1185">Reference proteome</keyword>
<feature type="transmembrane region" description="Helical" evidence="6">
    <location>
        <begin position="120"/>
        <end position="143"/>
    </location>
</feature>
<reference evidence="7 8" key="1">
    <citation type="submission" date="2011-11" db="EMBL/GenBank/DDBJ databases">
        <authorList>
            <person name="Weinstock G."/>
            <person name="Sodergren E."/>
            <person name="Clifton S."/>
            <person name="Fulton L."/>
            <person name="Fulton B."/>
            <person name="Courtney L."/>
            <person name="Fronick C."/>
            <person name="Harrison M."/>
            <person name="Strong C."/>
            <person name="Farmer C."/>
            <person name="Delahaunty K."/>
            <person name="Markovic C."/>
            <person name="Hall O."/>
            <person name="Minx P."/>
            <person name="Tomlinson C."/>
            <person name="Mitreva M."/>
            <person name="Hou S."/>
            <person name="Chen J."/>
            <person name="Wollam A."/>
            <person name="Pepin K.H."/>
            <person name="Johnson M."/>
            <person name="Bhonagiri V."/>
            <person name="Zhang X."/>
            <person name="Suruliraj S."/>
            <person name="Warren W."/>
            <person name="Chinwalla A."/>
            <person name="Mardis E.R."/>
            <person name="Wilson R.K."/>
        </authorList>
    </citation>
    <scope>NUCLEOTIDE SEQUENCE [LARGE SCALE GENOMIC DNA]</scope>
    <source>
        <strain evidence="7 8">YIT 11816</strain>
    </source>
</reference>
<dbReference type="HOGENOM" id="CLU_006855_3_4_4"/>
<dbReference type="Proteomes" id="UP000004956">
    <property type="component" value="Unassembled WGS sequence"/>
</dbReference>
<keyword evidence="4 6" id="KW-1133">Transmembrane helix</keyword>
<evidence type="ECO:0000256" key="4">
    <source>
        <dbReference type="ARBA" id="ARBA00022989"/>
    </source>
</evidence>
<evidence type="ECO:0000256" key="5">
    <source>
        <dbReference type="ARBA" id="ARBA00023136"/>
    </source>
</evidence>
<evidence type="ECO:0000256" key="6">
    <source>
        <dbReference type="SAM" id="Phobius"/>
    </source>
</evidence>
<dbReference type="PANTHER" id="PTHR42948">
    <property type="entry name" value="TRANSPORTER"/>
    <property type="match status" value="1"/>
</dbReference>
<dbReference type="CDD" id="cd10336">
    <property type="entry name" value="SLC6sbd_Tyt1-Like"/>
    <property type="match status" value="1"/>
</dbReference>
<dbReference type="GO" id="GO:0016020">
    <property type="term" value="C:membrane"/>
    <property type="evidence" value="ECO:0007669"/>
    <property type="project" value="UniProtKB-SubCell"/>
</dbReference>
<evidence type="ECO:0000256" key="3">
    <source>
        <dbReference type="ARBA" id="ARBA00022692"/>
    </source>
</evidence>
<dbReference type="NCBIfam" id="NF037979">
    <property type="entry name" value="Na_transp"/>
    <property type="match status" value="1"/>
</dbReference>
<sequence>MGVALLIAEFAMGRAGRRGAVGSLNAVAGKPWGFFGGVGVFTVFLILSFYSVVGGWCVKYMIDAITGTGLIADAAQLNAHFGGFVSDGAVSYAFLLVFLVVTALVVLCGIEKGIERIAKILMPSLFILMLILIIRGVTLPGGWEGVTYLFKPRWEDFNMSALFNAMGFCFFSLSLGAGTMITYGSYLDPKADLPGSVGWVAFLGILSSILGGLMVMPAVFAIGLDPTAGPGLTFVTMPAVFAQMPMGQLFAVFFYVCLVVAALTSSVSMLEACATLLVQEVQLARRNAILLTTVAAALVGLAATLSFGAWGDVKFFGKNIFDLLDYVTSNVGMPLSTFGIAIAASWVAWKATAAQLQSARPLSSGALTTIRFLIGVCSPVFVLIVALGSL</sequence>
<evidence type="ECO:0000256" key="2">
    <source>
        <dbReference type="ARBA" id="ARBA00022448"/>
    </source>
</evidence>
<comment type="caution">
    <text evidence="7">The sequence shown here is derived from an EMBL/GenBank/DDBJ whole genome shotgun (WGS) entry which is preliminary data.</text>
</comment>
<dbReference type="EMBL" id="AFBQ01000155">
    <property type="protein sequence ID" value="EHY31481.1"/>
    <property type="molecule type" value="Genomic_DNA"/>
</dbReference>
<evidence type="ECO:0000313" key="7">
    <source>
        <dbReference type="EMBL" id="EHY31481.1"/>
    </source>
</evidence>
<feature type="transmembrane region" description="Helical" evidence="6">
    <location>
        <begin position="199"/>
        <end position="224"/>
    </location>
</feature>
<organism evidence="7 8">
    <name type="scientific">Sutterella parvirubra YIT 11816</name>
    <dbReference type="NCBI Taxonomy" id="762967"/>
    <lineage>
        <taxon>Bacteria</taxon>
        <taxon>Pseudomonadati</taxon>
        <taxon>Pseudomonadota</taxon>
        <taxon>Betaproteobacteria</taxon>
        <taxon>Burkholderiales</taxon>
        <taxon>Sutterellaceae</taxon>
        <taxon>Sutterella</taxon>
    </lineage>
</organism>
<feature type="transmembrane region" description="Helical" evidence="6">
    <location>
        <begin position="252"/>
        <end position="277"/>
    </location>
</feature>
<keyword evidence="5 6" id="KW-0472">Membrane</keyword>
<dbReference type="PROSITE" id="PS50267">
    <property type="entry name" value="NA_NEUROTRAN_SYMP_3"/>
    <property type="match status" value="1"/>
</dbReference>
<dbReference type="PATRIC" id="fig|762967.3.peg.904"/>
<keyword evidence="3 6" id="KW-0812">Transmembrane</keyword>
<dbReference type="SUPFAM" id="SSF161070">
    <property type="entry name" value="SNF-like"/>
    <property type="match status" value="1"/>
</dbReference>
<dbReference type="InterPro" id="IPR000175">
    <property type="entry name" value="Na/ntran_symport"/>
</dbReference>
<gene>
    <name evidence="7" type="ORF">HMPREF9440_01143</name>
</gene>
<feature type="transmembrane region" description="Helical" evidence="6">
    <location>
        <begin position="32"/>
        <end position="53"/>
    </location>
</feature>
<proteinExistence type="predicted"/>
<feature type="transmembrane region" description="Helical" evidence="6">
    <location>
        <begin position="289"/>
        <end position="311"/>
    </location>
</feature>
<dbReference type="InterPro" id="IPR037272">
    <property type="entry name" value="SNS_sf"/>
</dbReference>
<feature type="transmembrane region" description="Helical" evidence="6">
    <location>
        <begin position="89"/>
        <end position="108"/>
    </location>
</feature>
<protein>
    <submittedName>
        <fullName evidence="7">Tat pathway signal sequence domain protein</fullName>
    </submittedName>
</protein>
<dbReference type="AlphaFoldDB" id="H3KEH9"/>
<keyword evidence="2" id="KW-0813">Transport</keyword>
<dbReference type="PANTHER" id="PTHR42948:SF1">
    <property type="entry name" value="TRANSPORTER"/>
    <property type="match status" value="1"/>
</dbReference>
<dbReference type="STRING" id="762967.HMPREF9440_01143"/>
<feature type="transmembrane region" description="Helical" evidence="6">
    <location>
        <begin position="370"/>
        <end position="389"/>
    </location>
</feature>
<name>H3KEH9_9BURK</name>
<dbReference type="Pfam" id="PF00209">
    <property type="entry name" value="SNF"/>
    <property type="match status" value="1"/>
</dbReference>
<accession>H3KEH9</accession>
<evidence type="ECO:0000256" key="1">
    <source>
        <dbReference type="ARBA" id="ARBA00004141"/>
    </source>
</evidence>
<feature type="transmembrane region" description="Helical" evidence="6">
    <location>
        <begin position="331"/>
        <end position="349"/>
    </location>
</feature>
<dbReference type="InterPro" id="IPR047218">
    <property type="entry name" value="YocR/YhdH-like"/>
</dbReference>